<dbReference type="Proteomes" id="UP000311382">
    <property type="component" value="Unassembled WGS sequence"/>
</dbReference>
<dbReference type="InterPro" id="IPR005593">
    <property type="entry name" value="Xul5P/Fru6P_PKetolase"/>
</dbReference>
<gene>
    <name evidence="1" type="ORF">DMC30DRAFT_233359</name>
</gene>
<sequence length="102" mass="10985">MLSEHTLQGWLQGYTMTGRHGVFPSYEAFLGIVATLTVQYTANRSLSVLSSPVICLLGTHTYGAAELCARASRSDPRHAVGAYPCQLARTDTGLLPSRTVSQ</sequence>
<proteinExistence type="predicted"/>
<dbReference type="STRING" id="5288.A0A5C5FX13"/>
<dbReference type="Gene3D" id="3.40.50.970">
    <property type="match status" value="1"/>
</dbReference>
<dbReference type="OrthoDB" id="2532903at2759"/>
<keyword evidence="2" id="KW-1185">Reference proteome</keyword>
<dbReference type="AlphaFoldDB" id="A0A5C5FX13"/>
<dbReference type="Pfam" id="PF03894">
    <property type="entry name" value="XFP"/>
    <property type="match status" value="1"/>
</dbReference>
<dbReference type="PANTHER" id="PTHR31273">
    <property type="entry name" value="PHOSPHOKETOLASE-RELATED"/>
    <property type="match status" value="1"/>
</dbReference>
<dbReference type="GO" id="GO:0005975">
    <property type="term" value="P:carbohydrate metabolic process"/>
    <property type="evidence" value="ECO:0007669"/>
    <property type="project" value="InterPro"/>
</dbReference>
<accession>A0A5C5FX13</accession>
<evidence type="ECO:0000313" key="1">
    <source>
        <dbReference type="EMBL" id="TNY20806.1"/>
    </source>
</evidence>
<protein>
    <submittedName>
        <fullName evidence="1">D-xylulose 5-phosphate/D-fructose 6-phosphate phosphoketolase-domain-containing protein</fullName>
    </submittedName>
</protein>
<dbReference type="EMBL" id="SOZI01000057">
    <property type="protein sequence ID" value="TNY20806.1"/>
    <property type="molecule type" value="Genomic_DNA"/>
</dbReference>
<dbReference type="PANTHER" id="PTHR31273:SF1">
    <property type="entry name" value="PHOSPHOKETOLASE-RELATED"/>
    <property type="match status" value="1"/>
</dbReference>
<comment type="caution">
    <text evidence="1">The sequence shown here is derived from an EMBL/GenBank/DDBJ whole genome shotgun (WGS) entry which is preliminary data.</text>
</comment>
<evidence type="ECO:0000313" key="2">
    <source>
        <dbReference type="Proteomes" id="UP000311382"/>
    </source>
</evidence>
<dbReference type="GO" id="GO:0016832">
    <property type="term" value="F:aldehyde-lyase activity"/>
    <property type="evidence" value="ECO:0007669"/>
    <property type="project" value="InterPro"/>
</dbReference>
<reference evidence="1 2" key="1">
    <citation type="submission" date="2019-03" db="EMBL/GenBank/DDBJ databases">
        <title>Rhodosporidium diobovatum UCD-FST 08-225 genome sequencing, assembly, and annotation.</title>
        <authorList>
            <person name="Fakankun I.U."/>
            <person name="Fristensky B."/>
            <person name="Levin D.B."/>
        </authorList>
    </citation>
    <scope>NUCLEOTIDE SEQUENCE [LARGE SCALE GENOMIC DNA]</scope>
    <source>
        <strain evidence="1 2">UCD-FST 08-225</strain>
    </source>
</reference>
<organism evidence="1 2">
    <name type="scientific">Rhodotorula diobovata</name>
    <dbReference type="NCBI Taxonomy" id="5288"/>
    <lineage>
        <taxon>Eukaryota</taxon>
        <taxon>Fungi</taxon>
        <taxon>Dikarya</taxon>
        <taxon>Basidiomycota</taxon>
        <taxon>Pucciniomycotina</taxon>
        <taxon>Microbotryomycetes</taxon>
        <taxon>Sporidiobolales</taxon>
        <taxon>Sporidiobolaceae</taxon>
        <taxon>Rhodotorula</taxon>
    </lineage>
</organism>
<name>A0A5C5FX13_9BASI</name>